<dbReference type="InterPro" id="IPR058640">
    <property type="entry name" value="Phi812_tail_tube"/>
</dbReference>
<evidence type="ECO:0000313" key="1">
    <source>
        <dbReference type="EMBL" id="APZ82320.1"/>
    </source>
</evidence>
<dbReference type="EMBL" id="KY368639">
    <property type="protein sequence ID" value="APZ82320.1"/>
    <property type="molecule type" value="Genomic_DNA"/>
</dbReference>
<reference evidence="1 2" key="1">
    <citation type="journal article" date="2017" name="Viruses">
        <title>Characterization of Bacillus subtilis Viruses vB_BsuM-Goe2 and vB_BsuM-Goe3.</title>
        <authorList>
            <person name="Willms I.M."/>
            <person name="Hoppert M."/>
            <person name="Hertel R."/>
        </authorList>
    </citation>
    <scope>NUCLEOTIDE SEQUENCE [LARGE SCALE GENOMIC DNA]</scope>
</reference>
<evidence type="ECO:0000313" key="2">
    <source>
        <dbReference type="Proteomes" id="UP000224660"/>
    </source>
</evidence>
<organism evidence="1 2">
    <name type="scientific">Bacillus phage vB_BsuM-Goe2</name>
    <dbReference type="NCBI Taxonomy" id="1933062"/>
    <lineage>
        <taxon>Viruses</taxon>
        <taxon>Duplodnaviria</taxon>
        <taxon>Heunggongvirae</taxon>
        <taxon>Uroviricota</taxon>
        <taxon>Caudoviricetes</taxon>
        <taxon>Herelleviridae</taxon>
        <taxon>Spounavirinae</taxon>
        <taxon>Okubovirus</taxon>
        <taxon>Okubovirus camphawk</taxon>
    </lineage>
</organism>
<dbReference type="Pfam" id="PF26461">
    <property type="entry name" value="Phi812_tail_tube"/>
    <property type="match status" value="1"/>
</dbReference>
<sequence length="137" mass="15314">MARAQDQTVHSGHTINIKYGSTIVGRIQGLDSDRDFGTEGVYEIGSMMPQEHVTNKYTASVTCERFFVRNKALAKLGFAAVGEEVLKKNLFTIEVVDKYTGKVERSYHGCTLSTYRESFKVNAIAGENATWQYLYAS</sequence>
<protein>
    <submittedName>
        <fullName evidence="1">Tail tube subunit</fullName>
    </submittedName>
</protein>
<proteinExistence type="predicted"/>
<accession>A0A217EQK7</accession>
<gene>
    <name evidence="1" type="ORF">Goe2_c08400</name>
</gene>
<name>A0A217EQK7_9CAUD</name>
<dbReference type="Proteomes" id="UP000224660">
    <property type="component" value="Segment"/>
</dbReference>